<proteinExistence type="predicted"/>
<gene>
    <name evidence="1" type="ORF">CLG_B0085</name>
</gene>
<comment type="caution">
    <text evidence="1">The sequence shown here is derived from an EMBL/GenBank/DDBJ whole genome shotgun (WGS) entry which is preliminary data.</text>
</comment>
<accession>A0A9P2LKD8</accession>
<dbReference type="Proteomes" id="UP000006160">
    <property type="component" value="Unassembled WGS sequence"/>
</dbReference>
<organism evidence="1 2">
    <name type="scientific">Clostridium botulinum D str. 1873</name>
    <dbReference type="NCBI Taxonomy" id="592027"/>
    <lineage>
        <taxon>Bacteria</taxon>
        <taxon>Bacillati</taxon>
        <taxon>Bacillota</taxon>
        <taxon>Clostridia</taxon>
        <taxon>Eubacteriales</taxon>
        <taxon>Clostridiaceae</taxon>
        <taxon>Clostridium</taxon>
    </lineage>
</organism>
<reference evidence="1 2" key="1">
    <citation type="submission" date="2009-10" db="EMBL/GenBank/DDBJ databases">
        <authorList>
            <person name="Shrivastava S."/>
            <person name="Brinkac L.B."/>
            <person name="Brown J.L."/>
            <person name="Bruce D.B."/>
            <person name="Detter C."/>
            <person name="Green L.D."/>
            <person name="Munk C.A."/>
            <person name="Rogers Y.C."/>
            <person name="Tapia R."/>
            <person name="Saunders E.S."/>
            <person name="Sims D.R."/>
            <person name="Smith L.A."/>
            <person name="Smith T.J."/>
            <person name="Sutton G."/>
            <person name="Brettin T."/>
        </authorList>
    </citation>
    <scope>NUCLEOTIDE SEQUENCE [LARGE SCALE GENOMIC DNA]</scope>
    <source>
        <strain evidence="2">D str. 1873</strain>
    </source>
</reference>
<dbReference type="AlphaFoldDB" id="A0A9P2LKD8"/>
<dbReference type="EMBL" id="ACSJ01000009">
    <property type="protein sequence ID" value="EES90413.1"/>
    <property type="molecule type" value="Genomic_DNA"/>
</dbReference>
<evidence type="ECO:0000313" key="2">
    <source>
        <dbReference type="Proteomes" id="UP000006160"/>
    </source>
</evidence>
<protein>
    <submittedName>
        <fullName evidence="1">Uncharacterized protein</fullName>
    </submittedName>
</protein>
<evidence type="ECO:0000313" key="1">
    <source>
        <dbReference type="EMBL" id="EES90413.1"/>
    </source>
</evidence>
<name>A0A9P2LKD8_CLOBO</name>
<sequence length="40" mass="4785">MVDKTLQYDSCSVLSSLYKLYKYKIYIILKYNVKYGINVI</sequence>